<organism evidence="2 3">
    <name type="scientific">Nocardia brasiliensis (strain ATCC 700358 / HUJEG-1)</name>
    <dbReference type="NCBI Taxonomy" id="1133849"/>
    <lineage>
        <taxon>Bacteria</taxon>
        <taxon>Bacillati</taxon>
        <taxon>Actinomycetota</taxon>
        <taxon>Actinomycetes</taxon>
        <taxon>Mycobacteriales</taxon>
        <taxon>Nocardiaceae</taxon>
        <taxon>Nocardia</taxon>
    </lineage>
</organism>
<feature type="region of interest" description="Disordered" evidence="1">
    <location>
        <begin position="124"/>
        <end position="229"/>
    </location>
</feature>
<dbReference type="RefSeq" id="WP_014985576.1">
    <property type="nucleotide sequence ID" value="NC_018681.1"/>
</dbReference>
<dbReference type="InterPro" id="IPR022536">
    <property type="entry name" value="EspC"/>
</dbReference>
<dbReference type="Pfam" id="PF10824">
    <property type="entry name" value="T7SS_ESX_EspC"/>
    <property type="match status" value="1"/>
</dbReference>
<reference evidence="2 3" key="1">
    <citation type="journal article" date="2012" name="J. Bacteriol.">
        <title>Complete genome sequence of Nocardia brasiliensis HUJEG-1.</title>
        <authorList>
            <person name="Vera-Cabrera L."/>
            <person name="Ortiz-Lopez R."/>
            <person name="Elizondo-Gonzalez R."/>
            <person name="Perez-Maya A.A."/>
            <person name="Ocampo-Candiani J."/>
        </authorList>
    </citation>
    <scope>NUCLEOTIDE SEQUENCE [LARGE SCALE GENOMIC DNA]</scope>
    <source>
        <strain evidence="3">ATCC 700358</strain>
    </source>
</reference>
<gene>
    <name evidence="2" type="ORF">O3I_023830</name>
</gene>
<dbReference type="EMBL" id="CP003876">
    <property type="protein sequence ID" value="AFU02721.1"/>
    <property type="molecule type" value="Genomic_DNA"/>
</dbReference>
<sequence length="604" mass="62823">MPDSMHVDPAVLRELARQHDEVYEKTMEWSQPPTEYLARFPEMFGTICAPVHQALCDYYDARYRAGKALADENAQTANSLRAAAQALENTDQDLGSLVRNVGEQLDSPASASVGVAPPGLSTNSFDGVAPAGPPTSVAGASQADAPAGTQAAATVPPTPGTVLPPHTSGDPAGLSAPLVTAGSSDHAPPVLGPAAPVPGNASSSANPLIPGSMDDRAESASASTSPRFDAVPLIGPTPFGSAVQAAALREGGTGHVVNDDENPDLILARTLLGGLLAATETSAVGVSWAVSVMRGPAGANVFVTSNEGRGWLPAGLFLPREVSTPWVWDDLLGAEGSPWEGVSDPARVLVEFALVWGPRDDAVLSALASSGPIAAQLRTELGDVATAAAVGPATGVDLRVFTPDTTDRLGIGGSIAALEQIATVSDASMRGRCVDLAQDAHTQLSRSAGRVSEATSARRLRERILARAEGGFEVPAHWWQELRATDELLVTTMLPHQLDADRIGLGELRVDEQSAVLRQLTFERRCNELVLLLEGEPNRQCLRDAVYAHEQIVGHPHFAATAPVESTTDYVGRAGFSGVVATTQLADTPPPAPVYRLGGESAPS</sequence>
<dbReference type="AlphaFoldDB" id="K0F5D4"/>
<dbReference type="GO" id="GO:0009306">
    <property type="term" value="P:protein secretion"/>
    <property type="evidence" value="ECO:0007669"/>
    <property type="project" value="InterPro"/>
</dbReference>
<feature type="compositionally biased region" description="Low complexity" evidence="1">
    <location>
        <begin position="187"/>
        <end position="201"/>
    </location>
</feature>
<accession>K0F5D4</accession>
<dbReference type="Proteomes" id="UP000006304">
    <property type="component" value="Chromosome"/>
</dbReference>
<evidence type="ECO:0000256" key="1">
    <source>
        <dbReference type="SAM" id="MobiDB-lite"/>
    </source>
</evidence>
<dbReference type="STRING" id="1133849.O3I_023830"/>
<dbReference type="HOGENOM" id="CLU_428158_0_0_11"/>
<evidence type="ECO:0000313" key="3">
    <source>
        <dbReference type="Proteomes" id="UP000006304"/>
    </source>
</evidence>
<dbReference type="eggNOG" id="ENOG5032B2G">
    <property type="taxonomic scope" value="Bacteria"/>
</dbReference>
<keyword evidence="3" id="KW-1185">Reference proteome</keyword>
<feature type="compositionally biased region" description="Low complexity" evidence="1">
    <location>
        <begin position="142"/>
        <end position="165"/>
    </location>
</feature>
<name>K0F5D4_NOCB7</name>
<proteinExistence type="predicted"/>
<evidence type="ECO:0000313" key="2">
    <source>
        <dbReference type="EMBL" id="AFU02721.1"/>
    </source>
</evidence>
<dbReference type="KEGG" id="nbr:O3I_023830"/>
<protein>
    <submittedName>
        <fullName evidence="2">Uncharacterized protein</fullName>
    </submittedName>
</protein>